<organism evidence="8 9">
    <name type="scientific">Alkalimonas collagenimarina</name>
    <dbReference type="NCBI Taxonomy" id="400390"/>
    <lineage>
        <taxon>Bacteria</taxon>
        <taxon>Pseudomonadati</taxon>
        <taxon>Pseudomonadota</taxon>
        <taxon>Gammaproteobacteria</taxon>
        <taxon>Alkalimonas</taxon>
    </lineage>
</organism>
<evidence type="ECO:0000259" key="7">
    <source>
        <dbReference type="Pfam" id="PF05199"/>
    </source>
</evidence>
<evidence type="ECO:0000256" key="3">
    <source>
        <dbReference type="ARBA" id="ARBA00022630"/>
    </source>
</evidence>
<comment type="cofactor">
    <cofactor evidence="1">
        <name>FAD</name>
        <dbReference type="ChEBI" id="CHEBI:57692"/>
    </cofactor>
</comment>
<keyword evidence="5" id="KW-0560">Oxidoreductase</keyword>
<evidence type="ECO:0000313" key="8">
    <source>
        <dbReference type="EMBL" id="MDP4536669.1"/>
    </source>
</evidence>
<dbReference type="PANTHER" id="PTHR42784:SF1">
    <property type="entry name" value="PYRANOSE 2-OXIDASE"/>
    <property type="match status" value="1"/>
</dbReference>
<keyword evidence="3" id="KW-0285">Flavoprotein</keyword>
<keyword evidence="4" id="KW-0274">FAD</keyword>
<feature type="domain" description="Glucose-methanol-choline oxidoreductase C-terminal" evidence="7">
    <location>
        <begin position="461"/>
        <end position="583"/>
    </location>
</feature>
<evidence type="ECO:0000256" key="1">
    <source>
        <dbReference type="ARBA" id="ARBA00001974"/>
    </source>
</evidence>
<comment type="caution">
    <text evidence="8">The sequence shown here is derived from an EMBL/GenBank/DDBJ whole genome shotgun (WGS) entry which is preliminary data.</text>
</comment>
<proteinExistence type="inferred from homology"/>
<dbReference type="Pfam" id="PF05199">
    <property type="entry name" value="GMC_oxred_C"/>
    <property type="match status" value="1"/>
</dbReference>
<reference evidence="8 9" key="1">
    <citation type="submission" date="2023-08" db="EMBL/GenBank/DDBJ databases">
        <authorList>
            <person name="Joshi A."/>
            <person name="Thite S."/>
        </authorList>
    </citation>
    <scope>NUCLEOTIDE SEQUENCE [LARGE SCALE GENOMIC DNA]</scope>
    <source>
        <strain evidence="8 9">AC40</strain>
    </source>
</reference>
<dbReference type="RefSeq" id="WP_305893934.1">
    <property type="nucleotide sequence ID" value="NZ_JAUZVZ010000013.1"/>
</dbReference>
<feature type="domain" description="Glucose-methanol-choline oxidoreductase N-terminal" evidence="6">
    <location>
        <begin position="28"/>
        <end position="333"/>
    </location>
</feature>
<evidence type="ECO:0000256" key="2">
    <source>
        <dbReference type="ARBA" id="ARBA00010790"/>
    </source>
</evidence>
<dbReference type="SUPFAM" id="SSF54373">
    <property type="entry name" value="FAD-linked reductases, C-terminal domain"/>
    <property type="match status" value="1"/>
</dbReference>
<evidence type="ECO:0000256" key="4">
    <source>
        <dbReference type="ARBA" id="ARBA00022827"/>
    </source>
</evidence>
<sequence length="599" mass="65617">MSVMQADTQEYDVIIVGSGAGGGMSAYVLTIAGLKVLMLEAGRDYDPVKETPMFNWPKDAPLRDAGTPDRPFGFYNATVDGGWQVPGEPYSQASSDPKQQFSWWRARMMGGRTNHWGRISLRNGPYDFKPYSRDGLGFDWPVSYEDIAPYYDKTEMLVGVYGETGHNLENTPDSPAGILQPPPKPRAYELLAKKACNEMDIPVIPGHLAILTKRQDHKVLPKKLFPNNPLGQKVTADSMQARAACFWATHCGRGCSIKAAFQSTTVLIPPALATGNLNIISNAMVREVTLNAAGKADGVIYIDKTSRQERKVKGRAVVVAASAAETSRIFLNSRSSLFPDGIANSSGLVGKYLMDSVGGGVTGQIPALEGLPPMNEDGSSGHHLYQPWWLYKEQKAGKLNFAKGYHIEMSGGRTMPGAGVFGGLESFTDGAYGKDYKDACRRYYGTFVHFAGRGSMIPNEDSFCEIDSDRVDQWGIPILKFHWKWSDHETNMVAHMHKTFAEIIEQMGGKVTSTIHSDGSKAISNGGSIIHEIGGTIMGADRGKSVLNQYCQSWDVPNLFVTDGAPFPSKADKNPTLTIMALAWRTSDYIVEQFKQRAI</sequence>
<dbReference type="InterPro" id="IPR051473">
    <property type="entry name" value="P2Ox-like"/>
</dbReference>
<evidence type="ECO:0000313" key="9">
    <source>
        <dbReference type="Proteomes" id="UP001231616"/>
    </source>
</evidence>
<dbReference type="Proteomes" id="UP001231616">
    <property type="component" value="Unassembled WGS sequence"/>
</dbReference>
<dbReference type="Gene3D" id="3.50.50.60">
    <property type="entry name" value="FAD/NAD(P)-binding domain"/>
    <property type="match status" value="2"/>
</dbReference>
<protein>
    <submittedName>
        <fullName evidence="8">GMC family oxidoreductase</fullName>
    </submittedName>
</protein>
<dbReference type="PANTHER" id="PTHR42784">
    <property type="entry name" value="PYRANOSE 2-OXIDASE"/>
    <property type="match status" value="1"/>
</dbReference>
<dbReference type="InterPro" id="IPR036188">
    <property type="entry name" value="FAD/NAD-bd_sf"/>
</dbReference>
<name>A0ABT9H029_9GAMM</name>
<dbReference type="InterPro" id="IPR007867">
    <property type="entry name" value="GMC_OxRtase_C"/>
</dbReference>
<accession>A0ABT9H029</accession>
<dbReference type="SUPFAM" id="SSF51905">
    <property type="entry name" value="FAD/NAD(P)-binding domain"/>
    <property type="match status" value="1"/>
</dbReference>
<gene>
    <name evidence="8" type="ORF">Q3O60_10750</name>
</gene>
<comment type="similarity">
    <text evidence="2">Belongs to the GMC oxidoreductase family.</text>
</comment>
<dbReference type="EMBL" id="JAUZVZ010000013">
    <property type="protein sequence ID" value="MDP4536669.1"/>
    <property type="molecule type" value="Genomic_DNA"/>
</dbReference>
<evidence type="ECO:0000256" key="5">
    <source>
        <dbReference type="ARBA" id="ARBA00023002"/>
    </source>
</evidence>
<dbReference type="Pfam" id="PF00732">
    <property type="entry name" value="GMC_oxred_N"/>
    <property type="match status" value="1"/>
</dbReference>
<evidence type="ECO:0000259" key="6">
    <source>
        <dbReference type="Pfam" id="PF00732"/>
    </source>
</evidence>
<keyword evidence="9" id="KW-1185">Reference proteome</keyword>
<dbReference type="InterPro" id="IPR000172">
    <property type="entry name" value="GMC_OxRdtase_N"/>
</dbReference>